<dbReference type="InterPro" id="IPR030391">
    <property type="entry name" value="MeTrfase_TrmA_CS"/>
</dbReference>
<dbReference type="PANTHER" id="PTHR11061">
    <property type="entry name" value="RNA M5U METHYLTRANSFERASE"/>
    <property type="match status" value="1"/>
</dbReference>
<dbReference type="EMBL" id="VSSQ01028503">
    <property type="protein sequence ID" value="MPM78242.1"/>
    <property type="molecule type" value="Genomic_DNA"/>
</dbReference>
<dbReference type="GO" id="GO:0008173">
    <property type="term" value="F:RNA methyltransferase activity"/>
    <property type="evidence" value="ECO:0007669"/>
    <property type="project" value="InterPro"/>
</dbReference>
<organism evidence="4">
    <name type="scientific">bioreactor metagenome</name>
    <dbReference type="NCBI Taxonomy" id="1076179"/>
    <lineage>
        <taxon>unclassified sequences</taxon>
        <taxon>metagenomes</taxon>
        <taxon>ecological metagenomes</taxon>
    </lineage>
</organism>
<dbReference type="CDD" id="cd02440">
    <property type="entry name" value="AdoMet_MTases"/>
    <property type="match status" value="1"/>
</dbReference>
<proteinExistence type="predicted"/>
<dbReference type="Gene3D" id="3.40.50.150">
    <property type="entry name" value="Vaccinia Virus protein VP39"/>
    <property type="match status" value="1"/>
</dbReference>
<evidence type="ECO:0000256" key="2">
    <source>
        <dbReference type="ARBA" id="ARBA00022679"/>
    </source>
</evidence>
<dbReference type="InterPro" id="IPR010280">
    <property type="entry name" value="U5_MeTrfase_fam"/>
</dbReference>
<dbReference type="NCBIfam" id="TIGR00479">
    <property type="entry name" value="rumA"/>
    <property type="match status" value="1"/>
</dbReference>
<dbReference type="GO" id="GO:0001510">
    <property type="term" value="P:RNA methylation"/>
    <property type="evidence" value="ECO:0007669"/>
    <property type="project" value="UniProtKB-ARBA"/>
</dbReference>
<evidence type="ECO:0000313" key="4">
    <source>
        <dbReference type="EMBL" id="MPM78242.1"/>
    </source>
</evidence>
<dbReference type="PANTHER" id="PTHR11061:SF30">
    <property type="entry name" value="TRNA (URACIL(54)-C(5))-METHYLTRANSFERASE"/>
    <property type="match status" value="1"/>
</dbReference>
<dbReference type="Pfam" id="PF05958">
    <property type="entry name" value="tRNA_U5-meth_tr"/>
    <property type="match status" value="1"/>
</dbReference>
<sequence length="154" mass="17262">MADFKGNERILDAYSGIGTISLIAAKQVREVIGVEVNPDGVRDAIKNAQTNQVTNVHFYQADAGEFMQELARRNEPIDAVIMDPPRSGSDETFLNSLCSLKPQKIIYISCNPETQARDLEYLLNHGYHVQKIQPVDMFPQTSHVETVVLMSRNI</sequence>
<evidence type="ECO:0000256" key="1">
    <source>
        <dbReference type="ARBA" id="ARBA00022603"/>
    </source>
</evidence>
<dbReference type="PROSITE" id="PS51687">
    <property type="entry name" value="SAM_MT_RNA_M5U"/>
    <property type="match status" value="1"/>
</dbReference>
<keyword evidence="1 4" id="KW-0489">Methyltransferase</keyword>
<comment type="caution">
    <text evidence="4">The sequence shown here is derived from an EMBL/GenBank/DDBJ whole genome shotgun (WGS) entry which is preliminary data.</text>
</comment>
<keyword evidence="2 4" id="KW-0808">Transferase</keyword>
<gene>
    <name evidence="4" type="primary">rlmCD_36</name>
    <name evidence="4" type="ORF">SDC9_125253</name>
</gene>
<dbReference type="SUPFAM" id="SSF53335">
    <property type="entry name" value="S-adenosyl-L-methionine-dependent methyltransferases"/>
    <property type="match status" value="1"/>
</dbReference>
<dbReference type="InterPro" id="IPR029063">
    <property type="entry name" value="SAM-dependent_MTases_sf"/>
</dbReference>
<evidence type="ECO:0000256" key="3">
    <source>
        <dbReference type="ARBA" id="ARBA00022691"/>
    </source>
</evidence>
<dbReference type="FunFam" id="3.40.50.150:FF:000009">
    <property type="entry name" value="23S rRNA (Uracil(1939)-C(5))-methyltransferase RlmD"/>
    <property type="match status" value="1"/>
</dbReference>
<dbReference type="InterPro" id="IPR030390">
    <property type="entry name" value="MeTrfase_TrmA_AS"/>
</dbReference>
<dbReference type="PROSITE" id="PS01231">
    <property type="entry name" value="TRMA_2"/>
    <property type="match status" value="1"/>
</dbReference>
<dbReference type="PROSITE" id="PS01230">
    <property type="entry name" value="TRMA_1"/>
    <property type="match status" value="1"/>
</dbReference>
<reference evidence="4" key="1">
    <citation type="submission" date="2019-08" db="EMBL/GenBank/DDBJ databases">
        <authorList>
            <person name="Kucharzyk K."/>
            <person name="Murdoch R.W."/>
            <person name="Higgins S."/>
            <person name="Loffler F."/>
        </authorList>
    </citation>
    <scope>NUCLEOTIDE SEQUENCE</scope>
</reference>
<name>A0A645CNA0_9ZZZZ</name>
<accession>A0A645CNA0</accession>
<dbReference type="EC" id="2.1.1.189" evidence="4"/>
<protein>
    <submittedName>
        <fullName evidence="4">23S rRNA (Uracil-C(5))-methyltransferase RlmCD</fullName>
        <ecNumber evidence="4">2.1.1.189</ecNumber>
    </submittedName>
</protein>
<keyword evidence="3" id="KW-0949">S-adenosyl-L-methionine</keyword>
<dbReference type="GO" id="GO:0006396">
    <property type="term" value="P:RNA processing"/>
    <property type="evidence" value="ECO:0007669"/>
    <property type="project" value="InterPro"/>
</dbReference>
<dbReference type="AlphaFoldDB" id="A0A645CNA0"/>
<dbReference type="GO" id="GO:0008757">
    <property type="term" value="F:S-adenosylmethionine-dependent methyltransferase activity"/>
    <property type="evidence" value="ECO:0007669"/>
    <property type="project" value="UniProtKB-ARBA"/>
</dbReference>